<dbReference type="InterPro" id="IPR058031">
    <property type="entry name" value="AAA_lid_NorR"/>
</dbReference>
<dbReference type="Gene3D" id="1.10.8.60">
    <property type="match status" value="1"/>
</dbReference>
<feature type="domain" description="Sigma-54 factor interaction" evidence="4">
    <location>
        <begin position="1"/>
        <end position="212"/>
    </location>
</feature>
<gene>
    <name evidence="5" type="ORF">HL667_32265</name>
</gene>
<keyword evidence="1" id="KW-0547">Nucleotide-binding</keyword>
<keyword evidence="2" id="KW-0067">ATP-binding</keyword>
<dbReference type="PANTHER" id="PTHR32071:SF117">
    <property type="entry name" value="PTS-DEPENDENT DIHYDROXYACETONE KINASE OPERON REGULATORY PROTEIN-RELATED"/>
    <property type="match status" value="1"/>
</dbReference>
<keyword evidence="3" id="KW-0238">DNA-binding</keyword>
<dbReference type="InterPro" id="IPR002078">
    <property type="entry name" value="Sigma_54_int"/>
</dbReference>
<name>A0ABX2CQL1_9BRAD</name>
<comment type="caution">
    <text evidence="5">The sequence shown here is derived from an EMBL/GenBank/DDBJ whole genome shotgun (WGS) entry which is preliminary data.</text>
</comment>
<reference evidence="5" key="1">
    <citation type="submission" date="2020-05" db="EMBL/GenBank/DDBJ databases">
        <title>Nod-independent and nitrogen-fixing Bradyrhizobium aeschynomene sp. nov. isolated from nodules of Aeschynomene indica.</title>
        <authorList>
            <person name="Zhang Z."/>
        </authorList>
    </citation>
    <scope>NUCLEOTIDE SEQUENCE</scope>
    <source>
        <strain evidence="5">83012</strain>
    </source>
</reference>
<dbReference type="Proteomes" id="UP000886476">
    <property type="component" value="Unassembled WGS sequence"/>
</dbReference>
<keyword evidence="6" id="KW-1185">Reference proteome</keyword>
<dbReference type="CDD" id="cd00009">
    <property type="entry name" value="AAA"/>
    <property type="match status" value="1"/>
</dbReference>
<dbReference type="PROSITE" id="PS50045">
    <property type="entry name" value="SIGMA54_INTERACT_4"/>
    <property type="match status" value="1"/>
</dbReference>
<evidence type="ECO:0000259" key="4">
    <source>
        <dbReference type="PROSITE" id="PS50045"/>
    </source>
</evidence>
<evidence type="ECO:0000256" key="2">
    <source>
        <dbReference type="ARBA" id="ARBA00022840"/>
    </source>
</evidence>
<proteinExistence type="predicted"/>
<evidence type="ECO:0000256" key="3">
    <source>
        <dbReference type="ARBA" id="ARBA00023125"/>
    </source>
</evidence>
<dbReference type="PANTHER" id="PTHR32071">
    <property type="entry name" value="TRANSCRIPTIONAL REGULATORY PROTEIN"/>
    <property type="match status" value="1"/>
</dbReference>
<dbReference type="Pfam" id="PF25601">
    <property type="entry name" value="AAA_lid_14"/>
    <property type="match status" value="1"/>
</dbReference>
<dbReference type="Gene3D" id="3.40.50.300">
    <property type="entry name" value="P-loop containing nucleotide triphosphate hydrolases"/>
    <property type="match status" value="1"/>
</dbReference>
<dbReference type="Pfam" id="PF00158">
    <property type="entry name" value="Sigma54_activat"/>
    <property type="match status" value="1"/>
</dbReference>
<evidence type="ECO:0000313" key="5">
    <source>
        <dbReference type="EMBL" id="NPU69710.1"/>
    </source>
</evidence>
<evidence type="ECO:0000256" key="1">
    <source>
        <dbReference type="ARBA" id="ARBA00022741"/>
    </source>
</evidence>
<sequence>MARSNAPVLIRGEWGTGKGCLAELIHQRSRRSQQAIVRVDCAGMPDEVIESQLFGYEPRLRPPEGQAREGAIERAVGGTLYLHEIGEISVATQAKLLRVLKEKEFVRIGGLRMIRADWRLLASTSIDLEKAVADGRFRADLYYRINVLPMILRPLRERPNDVLLLACELLAEWNHENGVNRVFHPSAFEVITKCNLRGNIVELENCVRRTAALAVGELITADEFTCNQGCCLSAMCRVGVRVELREGLIMSMSRRELL</sequence>
<protein>
    <submittedName>
        <fullName evidence="5">Sigma 54-interacting transcriptional regulator</fullName>
    </submittedName>
</protein>
<dbReference type="SUPFAM" id="SSF52540">
    <property type="entry name" value="P-loop containing nucleoside triphosphate hydrolases"/>
    <property type="match status" value="1"/>
</dbReference>
<organism evidence="5 6">
    <name type="scientific">Bradyrhizobium aeschynomenes</name>
    <dbReference type="NCBI Taxonomy" id="2734909"/>
    <lineage>
        <taxon>Bacteria</taxon>
        <taxon>Pseudomonadati</taxon>
        <taxon>Pseudomonadota</taxon>
        <taxon>Alphaproteobacteria</taxon>
        <taxon>Hyphomicrobiales</taxon>
        <taxon>Nitrobacteraceae</taxon>
        <taxon>Bradyrhizobium</taxon>
    </lineage>
</organism>
<evidence type="ECO:0000313" key="6">
    <source>
        <dbReference type="Proteomes" id="UP000886476"/>
    </source>
</evidence>
<accession>A0ABX2CQL1</accession>
<dbReference type="InterPro" id="IPR027417">
    <property type="entry name" value="P-loop_NTPase"/>
</dbReference>
<dbReference type="EMBL" id="JABFDN010000021">
    <property type="protein sequence ID" value="NPU69710.1"/>
    <property type="molecule type" value="Genomic_DNA"/>
</dbReference>